<reference evidence="2" key="1">
    <citation type="submission" date="2017-01" db="EMBL/GenBank/DDBJ databases">
        <authorList>
            <person name="Varghese N."/>
            <person name="Submissions S."/>
        </authorList>
    </citation>
    <scope>NUCLEOTIDE SEQUENCE [LARGE SCALE GENOMIC DNA]</scope>
    <source>
        <strain evidence="2">CGMCC 1.7737</strain>
    </source>
</reference>
<proteinExistence type="predicted"/>
<dbReference type="RefSeq" id="WP_076433686.1">
    <property type="nucleotide sequence ID" value="NZ_FTNO01000009.1"/>
</dbReference>
<accession>A0A1N7FH64</accession>
<organism evidence="1 2">
    <name type="scientific">Haladaptatus litoreus</name>
    <dbReference type="NCBI Taxonomy" id="553468"/>
    <lineage>
        <taxon>Archaea</taxon>
        <taxon>Methanobacteriati</taxon>
        <taxon>Methanobacteriota</taxon>
        <taxon>Stenosarchaea group</taxon>
        <taxon>Halobacteria</taxon>
        <taxon>Halobacteriales</taxon>
        <taxon>Haladaptataceae</taxon>
        <taxon>Haladaptatus</taxon>
    </lineage>
</organism>
<evidence type="ECO:0000313" key="1">
    <source>
        <dbReference type="EMBL" id="SIR99692.1"/>
    </source>
</evidence>
<dbReference type="AlphaFoldDB" id="A0A1N7FH64"/>
<dbReference type="EMBL" id="FTNO01000009">
    <property type="protein sequence ID" value="SIR99692.1"/>
    <property type="molecule type" value="Genomic_DNA"/>
</dbReference>
<protein>
    <submittedName>
        <fullName evidence="1">Uncharacterized protein</fullName>
    </submittedName>
</protein>
<sequence length="277" mass="28966">MTGRIWPQDSDDITETTLGEALALAHQSDYVESGVGFNADFQANTLDIGNGHAIVRSSTEARHVYPDGETGLPLPVTSGVNYIYLLADFTDTTETAVSFEANSSDAPTTEPALKVGEVDTAGDTSTELNRGAPLDMEGLDAATLGGNLPGYYAESDSPTISGQPIFTGTPLVTGVASQLQLGEEGQGGPHGFIFANNEGEDFGFLGFRTNPNEIVVENQTTGTEIMALPIDGTTRPRILGEEVQTIKEGTTAATVYVGDTEPAGANDGDVWIDTSGN</sequence>
<keyword evidence="2" id="KW-1185">Reference proteome</keyword>
<name>A0A1N7FH64_9EURY</name>
<dbReference type="Proteomes" id="UP000186914">
    <property type="component" value="Unassembled WGS sequence"/>
</dbReference>
<gene>
    <name evidence="1" type="ORF">SAMN05421858_5053</name>
</gene>
<evidence type="ECO:0000313" key="2">
    <source>
        <dbReference type="Proteomes" id="UP000186914"/>
    </source>
</evidence>